<dbReference type="Proteomes" id="UP000832034">
    <property type="component" value="Chromosome"/>
</dbReference>
<comment type="similarity">
    <text evidence="3">Belongs to the IspD/TarI cytidylyltransferase family. IspD subfamily.</text>
</comment>
<evidence type="ECO:0000256" key="2">
    <source>
        <dbReference type="ARBA" id="ARBA00022695"/>
    </source>
</evidence>
<dbReference type="Gene3D" id="3.90.550.10">
    <property type="entry name" value="Spore Coat Polysaccharide Biosynthesis Protein SpsA, Chain A"/>
    <property type="match status" value="1"/>
</dbReference>
<evidence type="ECO:0000313" key="4">
    <source>
        <dbReference type="EMBL" id="UOO92857.1"/>
    </source>
</evidence>
<proteinExistence type="inferred from homology"/>
<dbReference type="CDD" id="cd02516">
    <property type="entry name" value="CDP-ME_synthetase"/>
    <property type="match status" value="1"/>
</dbReference>
<reference evidence="4" key="2">
    <citation type="journal article" date="2022" name="Res Sq">
        <title>Evolution of multicellular longitudinally dividing oral cavity symbionts (Neisseriaceae).</title>
        <authorList>
            <person name="Nyongesa S."/>
            <person name="Weber P."/>
            <person name="Bernet E."/>
            <person name="Pullido F."/>
            <person name="Nieckarz M."/>
            <person name="Delaby M."/>
            <person name="Nieves C."/>
            <person name="Viehboeck T."/>
            <person name="Krause N."/>
            <person name="Rivera-Millot A."/>
            <person name="Nakamura A."/>
            <person name="Vischer N."/>
            <person name="VanNieuwenhze M."/>
            <person name="Brun Y."/>
            <person name="Cava F."/>
            <person name="Bulgheresi S."/>
            <person name="Veyrier F."/>
        </authorList>
    </citation>
    <scope>NUCLEOTIDE SEQUENCE</scope>
    <source>
        <strain evidence="4">SAG 1488-6</strain>
    </source>
</reference>
<dbReference type="PANTHER" id="PTHR32125:SF4">
    <property type="entry name" value="2-C-METHYL-D-ERYTHRITOL 4-PHOSPHATE CYTIDYLYLTRANSFERASE, CHLOROPLASTIC"/>
    <property type="match status" value="1"/>
</dbReference>
<protein>
    <recommendedName>
        <fullName evidence="3">2-C-methyl-D-erythritol 4-phosphate cytidylyltransferase</fullName>
        <ecNumber evidence="3">2.7.7.60</ecNumber>
    </recommendedName>
    <alternativeName>
        <fullName evidence="3">4-diphosphocytidyl-2C-methyl-D-erythritol synthase</fullName>
    </alternativeName>
    <alternativeName>
        <fullName evidence="3">MEP cytidylyltransferase</fullName>
        <shortName evidence="3">MCT</shortName>
    </alternativeName>
</protein>
<feature type="site" description="Transition state stabilizer" evidence="3">
    <location>
        <position position="17"/>
    </location>
</feature>
<dbReference type="InterPro" id="IPR001228">
    <property type="entry name" value="IspD"/>
</dbReference>
<dbReference type="EMBL" id="CP091512">
    <property type="protein sequence ID" value="UOO92857.1"/>
    <property type="molecule type" value="Genomic_DNA"/>
</dbReference>
<dbReference type="InterPro" id="IPR029044">
    <property type="entry name" value="Nucleotide-diphossugar_trans"/>
</dbReference>
<comment type="pathway">
    <text evidence="3">Isoprenoid biosynthesis; isopentenyl diphosphate biosynthesis via DXP pathway; isopentenyl diphosphate from 1-deoxy-D-xylulose 5-phosphate: step 2/6.</text>
</comment>
<dbReference type="HAMAP" id="MF_00108">
    <property type="entry name" value="IspD"/>
    <property type="match status" value="1"/>
</dbReference>
<feature type="site" description="Positions MEP for the nucleophilic attack" evidence="3">
    <location>
        <position position="217"/>
    </location>
</feature>
<dbReference type="PANTHER" id="PTHR32125">
    <property type="entry name" value="2-C-METHYL-D-ERYTHRITOL 4-PHOSPHATE CYTIDYLYLTRANSFERASE, CHLOROPLASTIC"/>
    <property type="match status" value="1"/>
</dbReference>
<sequence length="236" mass="25315">MNSRFFAVVPAAGVGSRFGSHIPKQYTSIAGQAVLLHTVQRLLECESLAGVAVVLSPDDGYFKDLVLPAWAKTARLQVLYCGGQSRAESVRNGIQQLMQSEKVAANDWLLVHDAARCSLPTQALQRLLAVANEACQGAILALPVADTLKKQDARGKIADTIDRSGLWQAQTPQMFRAKALQDALSIDDLSAITDEASAMELQGIHAQLVVGDVRNLKLTLAQDATLVELLLDSGTL</sequence>
<comment type="function">
    <text evidence="3">Catalyzes the formation of 4-diphosphocytidyl-2-C-methyl-D-erythritol from CTP and 2-C-methyl-D-erythritol 4-phosphate (MEP).</text>
</comment>
<dbReference type="GO" id="GO:0050518">
    <property type="term" value="F:2-C-methyl-D-erythritol 4-phosphate cytidylyltransferase activity"/>
    <property type="evidence" value="ECO:0007669"/>
    <property type="project" value="UniProtKB-EC"/>
</dbReference>
<keyword evidence="3" id="KW-0414">Isoprene biosynthesis</keyword>
<comment type="catalytic activity">
    <reaction evidence="3">
        <text>2-C-methyl-D-erythritol 4-phosphate + CTP + H(+) = 4-CDP-2-C-methyl-D-erythritol + diphosphate</text>
        <dbReference type="Rhea" id="RHEA:13429"/>
        <dbReference type="ChEBI" id="CHEBI:15378"/>
        <dbReference type="ChEBI" id="CHEBI:33019"/>
        <dbReference type="ChEBI" id="CHEBI:37563"/>
        <dbReference type="ChEBI" id="CHEBI:57823"/>
        <dbReference type="ChEBI" id="CHEBI:58262"/>
        <dbReference type="EC" id="2.7.7.60"/>
    </reaction>
</comment>
<name>A0ABY4EAS3_VITST</name>
<keyword evidence="1 3" id="KW-0808">Transferase</keyword>
<feature type="site" description="Positions MEP for the nucleophilic attack" evidence="3">
    <location>
        <position position="163"/>
    </location>
</feature>
<dbReference type="RefSeq" id="WP_019957196.1">
    <property type="nucleotide sequence ID" value="NZ_CP091512.1"/>
</dbReference>
<dbReference type="EC" id="2.7.7.60" evidence="3"/>
<accession>A0ABY4EAS3</accession>
<evidence type="ECO:0000256" key="1">
    <source>
        <dbReference type="ARBA" id="ARBA00022679"/>
    </source>
</evidence>
<dbReference type="InterPro" id="IPR050088">
    <property type="entry name" value="IspD/TarI_cytidylyltransf_bact"/>
</dbReference>
<feature type="site" description="Transition state stabilizer" evidence="3">
    <location>
        <position position="24"/>
    </location>
</feature>
<gene>
    <name evidence="3 4" type="primary">ispD</name>
    <name evidence="4" type="ORF">LVJ81_02090</name>
</gene>
<dbReference type="NCBIfam" id="TIGR00453">
    <property type="entry name" value="ispD"/>
    <property type="match status" value="1"/>
</dbReference>
<dbReference type="InterPro" id="IPR034683">
    <property type="entry name" value="IspD/TarI"/>
</dbReference>
<dbReference type="Pfam" id="PF01128">
    <property type="entry name" value="IspD"/>
    <property type="match status" value="1"/>
</dbReference>
<organism evidence="4 5">
    <name type="scientific">Vitreoscilla stercoraria</name>
    <dbReference type="NCBI Taxonomy" id="61"/>
    <lineage>
        <taxon>Bacteria</taxon>
        <taxon>Pseudomonadati</taxon>
        <taxon>Pseudomonadota</taxon>
        <taxon>Betaproteobacteria</taxon>
        <taxon>Neisseriales</taxon>
        <taxon>Neisseriaceae</taxon>
        <taxon>Vitreoscilla</taxon>
    </lineage>
</organism>
<reference evidence="4" key="1">
    <citation type="submission" date="2021-12" db="EMBL/GenBank/DDBJ databases">
        <authorList>
            <person name="Veyrier F.J."/>
        </authorList>
    </citation>
    <scope>NUCLEOTIDE SEQUENCE</scope>
    <source>
        <strain evidence="4">SAG 1488-6</strain>
    </source>
</reference>
<keyword evidence="2 3" id="KW-0548">Nucleotidyltransferase</keyword>
<evidence type="ECO:0000256" key="3">
    <source>
        <dbReference type="HAMAP-Rule" id="MF_00108"/>
    </source>
</evidence>
<keyword evidence="5" id="KW-1185">Reference proteome</keyword>
<dbReference type="SUPFAM" id="SSF53448">
    <property type="entry name" value="Nucleotide-diphospho-sugar transferases"/>
    <property type="match status" value="1"/>
</dbReference>
<evidence type="ECO:0000313" key="5">
    <source>
        <dbReference type="Proteomes" id="UP000832034"/>
    </source>
</evidence>